<evidence type="ECO:0000313" key="2">
    <source>
        <dbReference type="EMBL" id="ORY69502.1"/>
    </source>
</evidence>
<keyword evidence="1" id="KW-0472">Membrane</keyword>
<dbReference type="GeneID" id="63775514"/>
<dbReference type="InParanoid" id="A0A1Y2ED65"/>
<sequence>MHKYRSSRRSPPTCPNLLSPFSFTFRPPQLVQLTFPVFIHFYSSQLTLQILESVGAFGSWSHSNTHSTIHPHTLMLDLCFGVFFRFACFGELAFGVPAVFLFLFGVCLGAFRCLEFWLFSCVWLEFGWGRSGIWSSGCFLCFSWARGVAGVGVLAFSKPSPSSLRGVGNFETFSPLAIYLFFHSMLQLVWGCEEENRSPSSFLRW</sequence>
<comment type="caution">
    <text evidence="2">The sequence shown here is derived from an EMBL/GenBank/DDBJ whole genome shotgun (WGS) entry which is preliminary data.</text>
</comment>
<keyword evidence="1" id="KW-0812">Transmembrane</keyword>
<evidence type="ECO:0008006" key="4">
    <source>
        <dbReference type="Google" id="ProtNLM"/>
    </source>
</evidence>
<name>A0A1Y2ED65_9PEZI</name>
<gene>
    <name evidence="2" type="ORF">BCR38DRAFT_419301</name>
</gene>
<dbReference type="Proteomes" id="UP000193689">
    <property type="component" value="Unassembled WGS sequence"/>
</dbReference>
<keyword evidence="3" id="KW-1185">Reference proteome</keyword>
<organism evidence="2 3">
    <name type="scientific">Pseudomassariella vexata</name>
    <dbReference type="NCBI Taxonomy" id="1141098"/>
    <lineage>
        <taxon>Eukaryota</taxon>
        <taxon>Fungi</taxon>
        <taxon>Dikarya</taxon>
        <taxon>Ascomycota</taxon>
        <taxon>Pezizomycotina</taxon>
        <taxon>Sordariomycetes</taxon>
        <taxon>Xylariomycetidae</taxon>
        <taxon>Amphisphaeriales</taxon>
        <taxon>Pseudomassariaceae</taxon>
        <taxon>Pseudomassariella</taxon>
    </lineage>
</organism>
<protein>
    <recommendedName>
        <fullName evidence="4">Transmembrane protein</fullName>
    </recommendedName>
</protein>
<keyword evidence="1" id="KW-1133">Transmembrane helix</keyword>
<dbReference type="AlphaFoldDB" id="A0A1Y2ED65"/>
<feature type="transmembrane region" description="Helical" evidence="1">
    <location>
        <begin position="74"/>
        <end position="94"/>
    </location>
</feature>
<accession>A0A1Y2ED65</accession>
<evidence type="ECO:0000313" key="3">
    <source>
        <dbReference type="Proteomes" id="UP000193689"/>
    </source>
</evidence>
<dbReference type="EMBL" id="MCFJ01000002">
    <property type="protein sequence ID" value="ORY69502.1"/>
    <property type="molecule type" value="Genomic_DNA"/>
</dbReference>
<evidence type="ECO:0000256" key="1">
    <source>
        <dbReference type="SAM" id="Phobius"/>
    </source>
</evidence>
<reference evidence="2 3" key="1">
    <citation type="submission" date="2016-07" db="EMBL/GenBank/DDBJ databases">
        <title>Pervasive Adenine N6-methylation of Active Genes in Fungi.</title>
        <authorList>
            <consortium name="DOE Joint Genome Institute"/>
            <person name="Mondo S.J."/>
            <person name="Dannebaum R.O."/>
            <person name="Kuo R.C."/>
            <person name="Labutti K."/>
            <person name="Haridas S."/>
            <person name="Kuo A."/>
            <person name="Salamov A."/>
            <person name="Ahrendt S.R."/>
            <person name="Lipzen A."/>
            <person name="Sullivan W."/>
            <person name="Andreopoulos W.B."/>
            <person name="Clum A."/>
            <person name="Lindquist E."/>
            <person name="Daum C."/>
            <person name="Ramamoorthy G.K."/>
            <person name="Gryganskyi A."/>
            <person name="Culley D."/>
            <person name="Magnuson J.K."/>
            <person name="James T.Y."/>
            <person name="O'Malley M.A."/>
            <person name="Stajich J.E."/>
            <person name="Spatafora J.W."/>
            <person name="Visel A."/>
            <person name="Grigoriev I.V."/>
        </authorList>
    </citation>
    <scope>NUCLEOTIDE SEQUENCE [LARGE SCALE GENOMIC DNA]</scope>
    <source>
        <strain evidence="2 3">CBS 129021</strain>
    </source>
</reference>
<dbReference type="RefSeq" id="XP_040719452.1">
    <property type="nucleotide sequence ID" value="XM_040859302.1"/>
</dbReference>
<proteinExistence type="predicted"/>